<dbReference type="GO" id="GO:0005737">
    <property type="term" value="C:cytoplasm"/>
    <property type="evidence" value="ECO:0007669"/>
    <property type="project" value="TreeGrafter"/>
</dbReference>
<dbReference type="Gene3D" id="2.60.120.260">
    <property type="entry name" value="Galactose-binding domain-like"/>
    <property type="match status" value="1"/>
</dbReference>
<feature type="chain" id="PRO_5010347205" description="exo-alpha-sialidase" evidence="5">
    <location>
        <begin position="34"/>
        <end position="987"/>
    </location>
</feature>
<dbReference type="InterPro" id="IPR026856">
    <property type="entry name" value="Sialidase_fam"/>
</dbReference>
<reference evidence="8" key="1">
    <citation type="submission" date="2016-10" db="EMBL/GenBank/DDBJ databases">
        <authorList>
            <person name="Varghese N."/>
            <person name="Submissions S."/>
        </authorList>
    </citation>
    <scope>NUCLEOTIDE SEQUENCE [LARGE SCALE GENOMIC DNA]</scope>
    <source>
        <strain evidence="8">DSM 45237</strain>
    </source>
</reference>
<dbReference type="Proteomes" id="UP000181980">
    <property type="component" value="Unassembled WGS sequence"/>
</dbReference>
<evidence type="ECO:0000313" key="8">
    <source>
        <dbReference type="Proteomes" id="UP000181980"/>
    </source>
</evidence>
<dbReference type="AlphaFoldDB" id="A0A1H5KWG4"/>
<dbReference type="GO" id="GO:0004308">
    <property type="term" value="F:exo-alpha-sialidase activity"/>
    <property type="evidence" value="ECO:0007669"/>
    <property type="project" value="UniProtKB-EC"/>
</dbReference>
<sequence>MTTLLRPRSITALLLAALTLLAAVAVTAPASNAADAEDERLAASFAVLGPDPYPATGRVGGAFSSTGAIALDYLRRSLVADLGTVSAVGRIELVDRDATSRLTASDYTLWSSRDNQSYQRLDDWTLHTRQQDGRLVHEFTGLSAEARYVKITTRYDDTAFTFVVDKPAEDVRLFGTAGEPDPGAALDVVDSWKVTSEATYPDVEHPDTMSAFRPAITEAPNGDFLIIFNTSTDANPGGEVRLIRSTDRGRTWGPSQIIAAPSDRYEGGSLASSRGMTTLRDGTIVMTYGEAVNHTRFNDREGVKFVARSTDNGHTWEGTDEPIDFPVPFREQFDAGGRMIETADGTLLLPVWGTRELAEDWETNPRRSESGVLRSFDGGRTWPEFEVIGYDPHDPVHSPPFYPYVFGASSTEFAMQQLPSGRIVAEIRYENVVDPVRWQLYRSYSDDDGATWSTPEPVGYVAPAYSFAFAPCTDELAGGQTKLVLGARGITQLGKAIMAVSFDEGVTWQDPFALEHPDGNDFYGTLGGEPDFLRLDDRRVLVVFQASDDDRPYIPPGDPGKPWHIMANVLEDAAPDECRAQAAAAEERQESDPNVFVHRADRAEWTWALSAKNAVQPAGTTVGEFVATQAPALSCRADQPLRLRDEDGRVLDPGDTLAEAGVRNGDSVELSGAEPTARPFRIGAAELDVSPATRHVANWDDACAPTPIALDYRSRGLGLDVAVPAGEVVSALELRDSAGSTRLKRSDYRLWTSPDNVHFTEVTGWSFASRVEDGRIVHRFDDLAVTDRYLKVTHPYTDAAYTFVLDDPREDISLEFAARTCDTVVTGPVAGPLTVDGDGTTCVTGATIAGPVTVEAGASVSVRDSRVAGPLTSGGAAAISVCDSTLTGRVAVSGSTGPVLIGQADGHDCGPNTITGPLSLDANTSTIRVAGNRITGAVTLTANTFASSAYLGGNRIIGQLRCSDNTPEIDGGDNDVTGRRSGQCAGL</sequence>
<dbReference type="GO" id="GO:0016020">
    <property type="term" value="C:membrane"/>
    <property type="evidence" value="ECO:0007669"/>
    <property type="project" value="TreeGrafter"/>
</dbReference>
<dbReference type="InterPro" id="IPR036278">
    <property type="entry name" value="Sialidase_sf"/>
</dbReference>
<organism evidence="7 8">
    <name type="scientific">Jiangella alba</name>
    <dbReference type="NCBI Taxonomy" id="561176"/>
    <lineage>
        <taxon>Bacteria</taxon>
        <taxon>Bacillati</taxon>
        <taxon>Actinomycetota</taxon>
        <taxon>Actinomycetes</taxon>
        <taxon>Jiangellales</taxon>
        <taxon>Jiangellaceae</taxon>
        <taxon>Jiangella</taxon>
    </lineage>
</organism>
<proteinExistence type="inferred from homology"/>
<feature type="domain" description="Sialidase" evidence="6">
    <location>
        <begin position="239"/>
        <end position="518"/>
    </location>
</feature>
<dbReference type="RefSeq" id="WP_069112761.1">
    <property type="nucleotide sequence ID" value="NZ_FNUC01000003.1"/>
</dbReference>
<dbReference type="STRING" id="561176.SAMN04488561_2282"/>
<dbReference type="InterPro" id="IPR011040">
    <property type="entry name" value="Sialidase"/>
</dbReference>
<dbReference type="OrthoDB" id="9813892at2"/>
<keyword evidence="8" id="KW-1185">Reference proteome</keyword>
<evidence type="ECO:0000256" key="5">
    <source>
        <dbReference type="SAM" id="SignalP"/>
    </source>
</evidence>
<evidence type="ECO:0000313" key="7">
    <source>
        <dbReference type="EMBL" id="SEE69004.1"/>
    </source>
</evidence>
<dbReference type="PANTHER" id="PTHR10628:SF30">
    <property type="entry name" value="EXO-ALPHA-SIALIDASE"/>
    <property type="match status" value="1"/>
</dbReference>
<dbReference type="EC" id="3.2.1.18" evidence="3"/>
<dbReference type="EMBL" id="FNUC01000003">
    <property type="protein sequence ID" value="SEE69004.1"/>
    <property type="molecule type" value="Genomic_DNA"/>
</dbReference>
<evidence type="ECO:0000256" key="4">
    <source>
        <dbReference type="SAM" id="MobiDB-lite"/>
    </source>
</evidence>
<accession>A0A1H5KWG4</accession>
<dbReference type="GO" id="GO:0006689">
    <property type="term" value="P:ganglioside catabolic process"/>
    <property type="evidence" value="ECO:0007669"/>
    <property type="project" value="TreeGrafter"/>
</dbReference>
<protein>
    <recommendedName>
        <fullName evidence="3">exo-alpha-sialidase</fullName>
        <ecNumber evidence="3">3.2.1.18</ecNumber>
    </recommendedName>
</protein>
<comment type="catalytic activity">
    <reaction evidence="1">
        <text>Hydrolysis of alpha-(2-&gt;3)-, alpha-(2-&gt;6)-, alpha-(2-&gt;8)- glycosidic linkages of terminal sialic acid residues in oligosaccharides, glycoproteins, glycolipids, colominic acid and synthetic substrates.</text>
        <dbReference type="EC" id="3.2.1.18"/>
    </reaction>
</comment>
<dbReference type="SUPFAM" id="SSF50939">
    <property type="entry name" value="Sialidases"/>
    <property type="match status" value="2"/>
</dbReference>
<evidence type="ECO:0000259" key="6">
    <source>
        <dbReference type="Pfam" id="PF13088"/>
    </source>
</evidence>
<evidence type="ECO:0000256" key="3">
    <source>
        <dbReference type="ARBA" id="ARBA00012733"/>
    </source>
</evidence>
<comment type="similarity">
    <text evidence="2">Belongs to the glycosyl hydrolase 33 family.</text>
</comment>
<dbReference type="GO" id="GO:0009313">
    <property type="term" value="P:oligosaccharide catabolic process"/>
    <property type="evidence" value="ECO:0007669"/>
    <property type="project" value="TreeGrafter"/>
</dbReference>
<dbReference type="PANTHER" id="PTHR10628">
    <property type="entry name" value="SIALIDASE"/>
    <property type="match status" value="1"/>
</dbReference>
<evidence type="ECO:0000256" key="2">
    <source>
        <dbReference type="ARBA" id="ARBA00009348"/>
    </source>
</evidence>
<gene>
    <name evidence="7" type="ORF">SAMN04488561_2282</name>
</gene>
<dbReference type="CDD" id="cd15482">
    <property type="entry name" value="Sialidase_non-viral"/>
    <property type="match status" value="1"/>
</dbReference>
<keyword evidence="5" id="KW-0732">Signal</keyword>
<dbReference type="Pfam" id="PF13088">
    <property type="entry name" value="BNR_2"/>
    <property type="match status" value="1"/>
</dbReference>
<evidence type="ECO:0000256" key="1">
    <source>
        <dbReference type="ARBA" id="ARBA00000427"/>
    </source>
</evidence>
<feature type="region of interest" description="Disordered" evidence="4">
    <location>
        <begin position="967"/>
        <end position="987"/>
    </location>
</feature>
<feature type="signal peptide" evidence="5">
    <location>
        <begin position="1"/>
        <end position="33"/>
    </location>
</feature>
<name>A0A1H5KWG4_9ACTN</name>
<dbReference type="Gene3D" id="2.120.10.10">
    <property type="match status" value="2"/>
</dbReference>